<dbReference type="Pfam" id="PF21176">
    <property type="entry name" value="RecR_HhH"/>
    <property type="match status" value="1"/>
</dbReference>
<keyword evidence="2 7" id="KW-0227">DNA damage</keyword>
<evidence type="ECO:0000313" key="9">
    <source>
        <dbReference type="EMBL" id="BCX50133.1"/>
    </source>
</evidence>
<evidence type="ECO:0000256" key="6">
    <source>
        <dbReference type="ARBA" id="ARBA00023204"/>
    </source>
</evidence>
<dbReference type="Gene3D" id="3.40.1360.10">
    <property type="match status" value="1"/>
</dbReference>
<sequence>MARIEYPEAVGRVVEALKTLPGIGPRSAERIAIWLLQSPKSDPAELATALTEAKVAITSCPTCGFFATEARCAICDHPSRETTLCVVEQPTDVLPMERSGVFKGRYHCLGGRLSPLDNVTPEDLRIGGLVSRIEDEGIEEVILALGADVEGEATASYLCDLLRSRCRVTRLAQGLPAGGGLEHADALTLARAFEGRRES</sequence>
<organism evidence="9 10">
    <name type="scientific">Haloferula helveola</name>
    <dbReference type="NCBI Taxonomy" id="490095"/>
    <lineage>
        <taxon>Bacteria</taxon>
        <taxon>Pseudomonadati</taxon>
        <taxon>Verrucomicrobiota</taxon>
        <taxon>Verrucomicrobiia</taxon>
        <taxon>Verrucomicrobiales</taxon>
        <taxon>Verrucomicrobiaceae</taxon>
        <taxon>Haloferula</taxon>
    </lineage>
</organism>
<evidence type="ECO:0000256" key="3">
    <source>
        <dbReference type="ARBA" id="ARBA00022771"/>
    </source>
</evidence>
<evidence type="ECO:0000259" key="8">
    <source>
        <dbReference type="PROSITE" id="PS50880"/>
    </source>
</evidence>
<keyword evidence="6 7" id="KW-0234">DNA repair</keyword>
<keyword evidence="1 7" id="KW-0479">Metal-binding</keyword>
<dbReference type="RefSeq" id="WP_338687055.1">
    <property type="nucleotide sequence ID" value="NZ_AP024702.1"/>
</dbReference>
<proteinExistence type="inferred from homology"/>
<evidence type="ECO:0000256" key="5">
    <source>
        <dbReference type="ARBA" id="ARBA00023172"/>
    </source>
</evidence>
<dbReference type="HAMAP" id="MF_00017">
    <property type="entry name" value="RecR"/>
    <property type="match status" value="1"/>
</dbReference>
<evidence type="ECO:0000256" key="7">
    <source>
        <dbReference type="HAMAP-Rule" id="MF_00017"/>
    </source>
</evidence>
<name>A0ABM7RIW0_9BACT</name>
<dbReference type="SUPFAM" id="SSF111304">
    <property type="entry name" value="Recombination protein RecR"/>
    <property type="match status" value="1"/>
</dbReference>
<dbReference type="Pfam" id="PF21175">
    <property type="entry name" value="RecR_C"/>
    <property type="match status" value="1"/>
</dbReference>
<dbReference type="NCBIfam" id="TIGR00615">
    <property type="entry name" value="recR"/>
    <property type="match status" value="1"/>
</dbReference>
<evidence type="ECO:0000256" key="4">
    <source>
        <dbReference type="ARBA" id="ARBA00022833"/>
    </source>
</evidence>
<dbReference type="PROSITE" id="PS50880">
    <property type="entry name" value="TOPRIM"/>
    <property type="match status" value="1"/>
</dbReference>
<dbReference type="PANTHER" id="PTHR30446">
    <property type="entry name" value="RECOMBINATION PROTEIN RECR"/>
    <property type="match status" value="1"/>
</dbReference>
<dbReference type="SMART" id="SM00493">
    <property type="entry name" value="TOPRIM"/>
    <property type="match status" value="1"/>
</dbReference>
<accession>A0ABM7RIW0</accession>
<keyword evidence="3 7" id="KW-0863">Zinc-finger</keyword>
<gene>
    <name evidence="7 9" type="primary">recR</name>
    <name evidence="9" type="ORF">HAHE_40410</name>
</gene>
<feature type="zinc finger region" description="C4-type" evidence="7">
    <location>
        <begin position="60"/>
        <end position="75"/>
    </location>
</feature>
<dbReference type="Pfam" id="PF13662">
    <property type="entry name" value="Toprim_4"/>
    <property type="match status" value="1"/>
</dbReference>
<reference evidence="9 10" key="1">
    <citation type="submission" date="2021-06" db="EMBL/GenBank/DDBJ databases">
        <title>Complete genome of Haloferula helveola possessing various polysaccharide degrading enzymes.</title>
        <authorList>
            <person name="Takami H."/>
            <person name="Huang C."/>
            <person name="Hamasaki K."/>
        </authorList>
    </citation>
    <scope>NUCLEOTIDE SEQUENCE [LARGE SCALE GENOMIC DNA]</scope>
    <source>
        <strain evidence="9 10">CN-1</strain>
    </source>
</reference>
<protein>
    <recommendedName>
        <fullName evidence="7">Recombination protein RecR</fullName>
    </recommendedName>
</protein>
<dbReference type="CDD" id="cd01025">
    <property type="entry name" value="TOPRIM_recR"/>
    <property type="match status" value="1"/>
</dbReference>
<evidence type="ECO:0000313" key="10">
    <source>
        <dbReference type="Proteomes" id="UP001374893"/>
    </source>
</evidence>
<comment type="similarity">
    <text evidence="7">Belongs to the RecR family.</text>
</comment>
<dbReference type="Gene3D" id="1.10.8.420">
    <property type="entry name" value="RecR Domain 1"/>
    <property type="match status" value="1"/>
</dbReference>
<feature type="domain" description="Toprim" evidence="8">
    <location>
        <begin position="82"/>
        <end position="176"/>
    </location>
</feature>
<dbReference type="InterPro" id="IPR006171">
    <property type="entry name" value="TOPRIM_dom"/>
</dbReference>
<dbReference type="Proteomes" id="UP001374893">
    <property type="component" value="Chromosome"/>
</dbReference>
<keyword evidence="10" id="KW-1185">Reference proteome</keyword>
<dbReference type="Gene3D" id="6.10.250.240">
    <property type="match status" value="1"/>
</dbReference>
<comment type="function">
    <text evidence="7">May play a role in DNA repair. It seems to be involved in an RecBC-independent recombinational process of DNA repair. It may act with RecF and RecO.</text>
</comment>
<dbReference type="EMBL" id="AP024702">
    <property type="protein sequence ID" value="BCX50133.1"/>
    <property type="molecule type" value="Genomic_DNA"/>
</dbReference>
<dbReference type="InterPro" id="IPR034137">
    <property type="entry name" value="TOPRIM_RecR"/>
</dbReference>
<evidence type="ECO:0000256" key="2">
    <source>
        <dbReference type="ARBA" id="ARBA00022763"/>
    </source>
</evidence>
<dbReference type="InterPro" id="IPR023627">
    <property type="entry name" value="Rcmb_RecR"/>
</dbReference>
<dbReference type="PANTHER" id="PTHR30446:SF0">
    <property type="entry name" value="RECOMBINATION PROTEIN RECR"/>
    <property type="match status" value="1"/>
</dbReference>
<keyword evidence="5 7" id="KW-0233">DNA recombination</keyword>
<keyword evidence="4 7" id="KW-0862">Zinc</keyword>
<dbReference type="InterPro" id="IPR000093">
    <property type="entry name" value="DNA_Rcmb_RecR"/>
</dbReference>
<evidence type="ECO:0000256" key="1">
    <source>
        <dbReference type="ARBA" id="ARBA00022723"/>
    </source>
</evidence>